<dbReference type="RefSeq" id="WP_125030559.1">
    <property type="nucleotide sequence ID" value="NZ_JAPXVP010000007.1"/>
</dbReference>
<dbReference type="InterPro" id="IPR036873">
    <property type="entry name" value="Rhodanese-like_dom_sf"/>
</dbReference>
<evidence type="ECO:0000313" key="8">
    <source>
        <dbReference type="EMBL" id="RRG21873.1"/>
    </source>
</evidence>
<dbReference type="PANTHER" id="PTHR43429">
    <property type="entry name" value="PYRIDINE NUCLEOTIDE-DISULFIDE OXIDOREDUCTASE DOMAIN-CONTAINING"/>
    <property type="match status" value="1"/>
</dbReference>
<comment type="cofactor">
    <cofactor evidence="1">
        <name>FAD</name>
        <dbReference type="ChEBI" id="CHEBI:57692"/>
    </cofactor>
</comment>
<dbReference type="InterPro" id="IPR036868">
    <property type="entry name" value="TusA-like_sf"/>
</dbReference>
<dbReference type="SUPFAM" id="SSF55424">
    <property type="entry name" value="FAD/NAD-linked reductases, dimerisation (C-terminal) domain"/>
    <property type="match status" value="1"/>
</dbReference>
<evidence type="ECO:0000259" key="7">
    <source>
        <dbReference type="PROSITE" id="PS50206"/>
    </source>
</evidence>
<dbReference type="InterPro" id="IPR032836">
    <property type="entry name" value="DsrE2-like"/>
</dbReference>
<name>A0A425Y290_9BACT</name>
<dbReference type="InterPro" id="IPR001455">
    <property type="entry name" value="TusA-like"/>
</dbReference>
<dbReference type="OrthoDB" id="9792592at2"/>
<evidence type="ECO:0000256" key="2">
    <source>
        <dbReference type="ARBA" id="ARBA00009130"/>
    </source>
</evidence>
<evidence type="ECO:0000313" key="9">
    <source>
        <dbReference type="Proteomes" id="UP000285794"/>
    </source>
</evidence>
<evidence type="ECO:0000256" key="1">
    <source>
        <dbReference type="ARBA" id="ARBA00001974"/>
    </source>
</evidence>
<dbReference type="InterPro" id="IPR023753">
    <property type="entry name" value="FAD/NAD-binding_dom"/>
</dbReference>
<dbReference type="PROSITE" id="PS01148">
    <property type="entry name" value="UPF0033"/>
    <property type="match status" value="1"/>
</dbReference>
<dbReference type="SUPFAM" id="SSF51905">
    <property type="entry name" value="FAD/NAD(P)-binding domain"/>
    <property type="match status" value="1"/>
</dbReference>
<dbReference type="Gene3D" id="3.40.1260.10">
    <property type="entry name" value="DsrEFH-like"/>
    <property type="match status" value="1"/>
</dbReference>
<keyword evidence="9" id="KW-1185">Reference proteome</keyword>
<dbReference type="InterPro" id="IPR036188">
    <property type="entry name" value="FAD/NAD-bd_sf"/>
</dbReference>
<dbReference type="Gene3D" id="3.50.50.60">
    <property type="entry name" value="FAD/NAD(P)-binding domain"/>
    <property type="match status" value="2"/>
</dbReference>
<comment type="similarity">
    <text evidence="2">Belongs to the class-III pyridine nucleotide-disulfide oxidoreductase family.</text>
</comment>
<keyword evidence="5" id="KW-0560">Oxidoreductase</keyword>
<feature type="domain" description="Rhodanese" evidence="7">
    <location>
        <begin position="466"/>
        <end position="551"/>
    </location>
</feature>
<dbReference type="Proteomes" id="UP000285794">
    <property type="component" value="Unassembled WGS sequence"/>
</dbReference>
<dbReference type="Pfam" id="PF07992">
    <property type="entry name" value="Pyr_redox_2"/>
    <property type="match status" value="1"/>
</dbReference>
<dbReference type="Pfam" id="PF02852">
    <property type="entry name" value="Pyr_redox_dim"/>
    <property type="match status" value="1"/>
</dbReference>
<dbReference type="SUPFAM" id="SSF64307">
    <property type="entry name" value="SirA-like"/>
    <property type="match status" value="1"/>
</dbReference>
<gene>
    <name evidence="8" type="ORF">DWB61_08965</name>
</gene>
<dbReference type="AlphaFoldDB" id="A0A425Y290"/>
<dbReference type="PROSITE" id="PS50206">
    <property type="entry name" value="RHODANESE_3"/>
    <property type="match status" value="1"/>
</dbReference>
<dbReference type="SMART" id="SM00450">
    <property type="entry name" value="RHOD"/>
    <property type="match status" value="1"/>
</dbReference>
<dbReference type="EMBL" id="QQWG01000007">
    <property type="protein sequence ID" value="RRG21873.1"/>
    <property type="molecule type" value="Genomic_DNA"/>
</dbReference>
<dbReference type="Gene3D" id="3.40.250.10">
    <property type="entry name" value="Rhodanese-like domain"/>
    <property type="match status" value="1"/>
</dbReference>
<dbReference type="Pfam" id="PF01206">
    <property type="entry name" value="TusA"/>
    <property type="match status" value="1"/>
</dbReference>
<protein>
    <submittedName>
        <fullName evidence="8">Pyridine nucleotide-disulfide oxidoreductase</fullName>
    </submittedName>
</protein>
<keyword evidence="3" id="KW-0285">Flavoprotein</keyword>
<dbReference type="InterPro" id="IPR004099">
    <property type="entry name" value="Pyr_nucl-diS_OxRdtase_dimer"/>
</dbReference>
<dbReference type="InterPro" id="IPR050260">
    <property type="entry name" value="FAD-bd_OxRdtase"/>
</dbReference>
<keyword evidence="4" id="KW-0274">FAD</keyword>
<dbReference type="Pfam" id="PF00581">
    <property type="entry name" value="Rhodanese"/>
    <property type="match status" value="1"/>
</dbReference>
<evidence type="ECO:0000256" key="4">
    <source>
        <dbReference type="ARBA" id="ARBA00022827"/>
    </source>
</evidence>
<dbReference type="InterPro" id="IPR027396">
    <property type="entry name" value="DsrEFH-like"/>
</dbReference>
<evidence type="ECO:0000256" key="5">
    <source>
        <dbReference type="ARBA" id="ARBA00023002"/>
    </source>
</evidence>
<keyword evidence="6" id="KW-0676">Redox-active center</keyword>
<dbReference type="SUPFAM" id="SSF52821">
    <property type="entry name" value="Rhodanese/Cell cycle control phosphatase"/>
    <property type="match status" value="1"/>
</dbReference>
<organism evidence="8 9">
    <name type="scientific">Ancylomarina euxinus</name>
    <dbReference type="NCBI Taxonomy" id="2283627"/>
    <lineage>
        <taxon>Bacteria</taxon>
        <taxon>Pseudomonadati</taxon>
        <taxon>Bacteroidota</taxon>
        <taxon>Bacteroidia</taxon>
        <taxon>Marinilabiliales</taxon>
        <taxon>Marinifilaceae</taxon>
        <taxon>Ancylomarina</taxon>
    </lineage>
</organism>
<proteinExistence type="inferred from homology"/>
<dbReference type="InterPro" id="IPR016156">
    <property type="entry name" value="FAD/NAD-linked_Rdtase_dimer_sf"/>
</dbReference>
<dbReference type="SUPFAM" id="SSF75169">
    <property type="entry name" value="DsrEFH-like"/>
    <property type="match status" value="1"/>
</dbReference>
<evidence type="ECO:0000256" key="3">
    <source>
        <dbReference type="ARBA" id="ARBA00022630"/>
    </source>
</evidence>
<comment type="caution">
    <text evidence="8">The sequence shown here is derived from an EMBL/GenBank/DDBJ whole genome shotgun (WGS) entry which is preliminary data.</text>
</comment>
<accession>A0A425Y290</accession>
<dbReference type="Gene3D" id="3.30.110.40">
    <property type="entry name" value="TusA-like domain"/>
    <property type="match status" value="1"/>
</dbReference>
<dbReference type="PRINTS" id="PR00368">
    <property type="entry name" value="FADPNR"/>
</dbReference>
<dbReference type="PANTHER" id="PTHR43429:SF1">
    <property type="entry name" value="NAD(P)H SULFUR OXIDOREDUCTASE (COA-DEPENDENT)"/>
    <property type="match status" value="1"/>
</dbReference>
<dbReference type="Pfam" id="PF13686">
    <property type="entry name" value="DrsE_2"/>
    <property type="match status" value="1"/>
</dbReference>
<dbReference type="InterPro" id="IPR001763">
    <property type="entry name" value="Rhodanese-like_dom"/>
</dbReference>
<reference evidence="8 9" key="1">
    <citation type="submission" date="2018-07" db="EMBL/GenBank/DDBJ databases">
        <title>Draft genome sequence of Ancylomarina sp. M1P.</title>
        <authorList>
            <person name="Yadav S."/>
            <person name="Villanueva L."/>
            <person name="Damste J.S.S."/>
        </authorList>
    </citation>
    <scope>NUCLEOTIDE SEQUENCE [LARGE SCALE GENOMIC DNA]</scope>
    <source>
        <strain evidence="8 9">M1P</strain>
    </source>
</reference>
<sequence>MTKYLIVGGVAGGATTAARLRRIDESAEIIMFERGEYISYANCGLPYYVGGIIAEREKLILQTPGSFKARLNVEVRVKNEVIGIDTKNKSIEVKDLINNTSYTETYDKLIVSPGAEPIKPPIPGIKDEAIFTVRNVRDTDKIKSFYDEKKPKKAVVVGAGFIGLEMAENLHHMGMMVTIVEMADQVMTPLDYEMAAEVHMHLKTKNVEFYLNDGVSEFNRQGDKLNIHLQSGRKIDADMVILSIGVRPETRLVKEAGIDLAPNGGIKVNEYLQTSNEHVYALGDAMAFPHPITGKYTNAYLAGPANKQARMLADNLVNGHTKKYKGSIATAIAKVFDITVASTGLAEKVLKKEGIKYISNITHGASNAGYYPGAMPTTIKIMFDPETGKLFGGQIIGYVGVDKRIDMIATVLKNKGSIYDLQEIEHAYAPPFSSAKDPVNQAGFTAGNIIDGLVNIIHWDKLHQMDASDNFILDVRTPDEFELGKIEGAVNIEVDKIRERLDEIPKDKKIIIYCGVGLRGYFAARILMQRRYNDVVNLSGGYKTYEHATCKQSNEDIFGSSYIAKDGQIYRGKAKNSEVKKEIETIDIDACGLQCPGPIIKLKKEIDKLEDGQRLRQKVTDAGFTKDVVSWCNITGNKLISCESEKGIISAVIEKQSKHEVCELLQSAEAKNKTMVVFSDDMDRALASLVIANGAAAMGSKVTLFFTFWGLNVIKKTNKPKVKKDMMGKMFGKMMANDAGNLKLSKMHMMGMGSMMMKKRMLSKKVDSLEDLLQTAMENGVEMIACQMSMDVMGVDKAELLDGVQIGGVATYLEEAEQSNVNLFI</sequence>
<dbReference type="GO" id="GO:0016491">
    <property type="term" value="F:oxidoreductase activity"/>
    <property type="evidence" value="ECO:0007669"/>
    <property type="project" value="UniProtKB-KW"/>
</dbReference>
<dbReference type="CDD" id="cd01524">
    <property type="entry name" value="RHOD_Pyr_redox"/>
    <property type="match status" value="1"/>
</dbReference>
<evidence type="ECO:0000256" key="6">
    <source>
        <dbReference type="ARBA" id="ARBA00023284"/>
    </source>
</evidence>
<dbReference type="PRINTS" id="PR00411">
    <property type="entry name" value="PNDRDTASEI"/>
</dbReference>